<reference evidence="3 4" key="1">
    <citation type="submission" date="2017-05" db="EMBL/GenBank/DDBJ databases">
        <title>Functional genome analysis of Paenibacillus pasadenensis strain R16: insights on endophytic life style and antifungal activity.</title>
        <authorList>
            <person name="Passera A."/>
            <person name="Marcolungo L."/>
            <person name="Casati P."/>
            <person name="Brasca M."/>
            <person name="Quaglino F."/>
            <person name="Delledonne M."/>
        </authorList>
    </citation>
    <scope>NUCLEOTIDE SEQUENCE [LARGE SCALE GENOMIC DNA]</scope>
    <source>
        <strain evidence="3 4">R16</strain>
    </source>
</reference>
<evidence type="ECO:0000313" key="3">
    <source>
        <dbReference type="EMBL" id="PLT46793.1"/>
    </source>
</evidence>
<dbReference type="InterPro" id="IPR055170">
    <property type="entry name" value="GFO_IDH_MocA-like_dom"/>
</dbReference>
<dbReference type="SUPFAM" id="SSF51735">
    <property type="entry name" value="NAD(P)-binding Rossmann-fold domains"/>
    <property type="match status" value="1"/>
</dbReference>
<dbReference type="GO" id="GO:0050112">
    <property type="term" value="F:inositol 2-dehydrogenase (NAD+) activity"/>
    <property type="evidence" value="ECO:0007669"/>
    <property type="project" value="UniProtKB-EC"/>
</dbReference>
<protein>
    <submittedName>
        <fullName evidence="3">Myo-inositol 2-dehydrogenase 1</fullName>
        <ecNumber evidence="3">1.1.1.18</ecNumber>
    </submittedName>
</protein>
<dbReference type="GO" id="GO:0000166">
    <property type="term" value="F:nucleotide binding"/>
    <property type="evidence" value="ECO:0007669"/>
    <property type="project" value="InterPro"/>
</dbReference>
<dbReference type="Pfam" id="PF22725">
    <property type="entry name" value="GFO_IDH_MocA_C3"/>
    <property type="match status" value="1"/>
</dbReference>
<dbReference type="PANTHER" id="PTHR43249">
    <property type="entry name" value="UDP-N-ACETYL-2-AMINO-2-DEOXY-D-GLUCURONATE OXIDASE"/>
    <property type="match status" value="1"/>
</dbReference>
<evidence type="ECO:0000259" key="2">
    <source>
        <dbReference type="Pfam" id="PF22725"/>
    </source>
</evidence>
<dbReference type="PANTHER" id="PTHR43249:SF1">
    <property type="entry name" value="D-GLUCOSIDE 3-DEHYDROGENASE"/>
    <property type="match status" value="1"/>
</dbReference>
<name>A0A2N5N8Y9_9BACL</name>
<gene>
    <name evidence="3" type="ORF">B8V81_1017</name>
</gene>
<dbReference type="InterPro" id="IPR052515">
    <property type="entry name" value="Gfo/Idh/MocA_Oxidoreductase"/>
</dbReference>
<dbReference type="RefSeq" id="WP_028597609.1">
    <property type="nucleotide sequence ID" value="NZ_BIMM01000001.1"/>
</dbReference>
<feature type="domain" description="GFO/IDH/MocA-like oxidoreductase" evidence="2">
    <location>
        <begin position="157"/>
        <end position="249"/>
    </location>
</feature>
<dbReference type="Proteomes" id="UP000234789">
    <property type="component" value="Unassembled WGS sequence"/>
</dbReference>
<dbReference type="Gene3D" id="3.40.50.720">
    <property type="entry name" value="NAD(P)-binding Rossmann-like Domain"/>
    <property type="match status" value="1"/>
</dbReference>
<dbReference type="Gene3D" id="3.30.360.10">
    <property type="entry name" value="Dihydrodipicolinate Reductase, domain 2"/>
    <property type="match status" value="1"/>
</dbReference>
<keyword evidence="4" id="KW-1185">Reference proteome</keyword>
<dbReference type="OrthoDB" id="9815825at2"/>
<feature type="domain" description="Gfo/Idh/MocA-like oxidoreductase N-terminal" evidence="1">
    <location>
        <begin position="3"/>
        <end position="122"/>
    </location>
</feature>
<dbReference type="SUPFAM" id="SSF55347">
    <property type="entry name" value="Glyceraldehyde-3-phosphate dehydrogenase-like, C-terminal domain"/>
    <property type="match status" value="1"/>
</dbReference>
<evidence type="ECO:0000313" key="4">
    <source>
        <dbReference type="Proteomes" id="UP000234789"/>
    </source>
</evidence>
<keyword evidence="3" id="KW-0560">Oxidoreductase</keyword>
<proteinExistence type="predicted"/>
<dbReference type="EC" id="1.1.1.18" evidence="3"/>
<dbReference type="Pfam" id="PF01408">
    <property type="entry name" value="GFO_IDH_MocA"/>
    <property type="match status" value="1"/>
</dbReference>
<dbReference type="EMBL" id="NFEZ01000003">
    <property type="protein sequence ID" value="PLT46793.1"/>
    <property type="molecule type" value="Genomic_DNA"/>
</dbReference>
<evidence type="ECO:0000259" key="1">
    <source>
        <dbReference type="Pfam" id="PF01408"/>
    </source>
</evidence>
<comment type="caution">
    <text evidence="3">The sequence shown here is derived from an EMBL/GenBank/DDBJ whole genome shotgun (WGS) entry which is preliminary data.</text>
</comment>
<accession>A0A2N5N8Y9</accession>
<dbReference type="AlphaFoldDB" id="A0A2N5N8Y9"/>
<dbReference type="InterPro" id="IPR000683">
    <property type="entry name" value="Gfo/Idh/MocA-like_OxRdtase_N"/>
</dbReference>
<dbReference type="InterPro" id="IPR036291">
    <property type="entry name" value="NAD(P)-bd_dom_sf"/>
</dbReference>
<sequence>MTIKIGLFGTGGFGKMHADLLSAMDGVEISAICGSSQQKAESMARDYPNARGYGSVTEMLDDRRLDAAYVCVPPFAHAHIEESLVQRDIPFFVEKPLAADLETPTRIRKAVEEKKLLTSVGYHFRYMDGTARAQQLLEDRTVGMAIGYMMGNMPGVYWWRKQEGSGGQFVEQTTHIVDLLRYLLGDVDEVYAAFAGRFMHTKEDGVEVPDVGTVTLKMKSGAVATISNTCMLPMGHTAGLHVYTDTGVLEVSGTGLKEFAAGRTTEYASRSNPYELENKAFIHALRTGDASGILSTYSDAWRSQQAATAASLSASTNRPIKLQD</sequence>
<organism evidence="3 4">
    <name type="scientific">Paenibacillus pasadenensis</name>
    <dbReference type="NCBI Taxonomy" id="217090"/>
    <lineage>
        <taxon>Bacteria</taxon>
        <taxon>Bacillati</taxon>
        <taxon>Bacillota</taxon>
        <taxon>Bacilli</taxon>
        <taxon>Bacillales</taxon>
        <taxon>Paenibacillaceae</taxon>
        <taxon>Paenibacillus</taxon>
    </lineage>
</organism>